<organism evidence="1 2">
    <name type="scientific">Corallincola platygyrae</name>
    <dbReference type="NCBI Taxonomy" id="1193278"/>
    <lineage>
        <taxon>Bacteria</taxon>
        <taxon>Pseudomonadati</taxon>
        <taxon>Pseudomonadota</taxon>
        <taxon>Gammaproteobacteria</taxon>
        <taxon>Alteromonadales</taxon>
        <taxon>Psychromonadaceae</taxon>
        <taxon>Corallincola</taxon>
    </lineage>
</organism>
<dbReference type="Proteomes" id="UP001597380">
    <property type="component" value="Unassembled WGS sequence"/>
</dbReference>
<gene>
    <name evidence="1" type="ORF">ACFSJ3_06870</name>
</gene>
<dbReference type="InterPro" id="IPR038590">
    <property type="entry name" value="YaeQ_sf"/>
</dbReference>
<dbReference type="RefSeq" id="WP_345340229.1">
    <property type="nucleotide sequence ID" value="NZ_BAABLI010000014.1"/>
</dbReference>
<dbReference type="SMART" id="SM01322">
    <property type="entry name" value="YaeQ"/>
    <property type="match status" value="1"/>
</dbReference>
<proteinExistence type="predicted"/>
<evidence type="ECO:0000313" key="1">
    <source>
        <dbReference type="EMBL" id="MFD2095701.1"/>
    </source>
</evidence>
<keyword evidence="2" id="KW-1185">Reference proteome</keyword>
<accession>A0ABW4XJJ8</accession>
<sequence>MSDKTLVHKLHADVSLEDEGRYYKCHTTLSLDHMEVTDHLYLRLLAFALFHEAELRFSHHLDSAELPDIYTDDAALGVVLGITGEHRIKRLINTYQTFHLLMFDDEVTDDAFKPHHYQGADVWVIERALVKALEDEELLNHRWSLDLSDGVLNISTAEGHYSGRFSLLDTNFVSGSGALHLPR</sequence>
<evidence type="ECO:0000313" key="2">
    <source>
        <dbReference type="Proteomes" id="UP001597380"/>
    </source>
</evidence>
<comment type="caution">
    <text evidence="1">The sequence shown here is derived from an EMBL/GenBank/DDBJ whole genome shotgun (WGS) entry which is preliminary data.</text>
</comment>
<dbReference type="SUPFAM" id="SSF52980">
    <property type="entry name" value="Restriction endonuclease-like"/>
    <property type="match status" value="1"/>
</dbReference>
<dbReference type="InterPro" id="IPR009822">
    <property type="entry name" value="YaeQ"/>
</dbReference>
<dbReference type="Pfam" id="PF07152">
    <property type="entry name" value="YaeQ"/>
    <property type="match status" value="1"/>
</dbReference>
<dbReference type="InterPro" id="IPR011335">
    <property type="entry name" value="Restrct_endonuc-II-like"/>
</dbReference>
<reference evidence="2" key="1">
    <citation type="journal article" date="2019" name="Int. J. Syst. Evol. Microbiol.">
        <title>The Global Catalogue of Microorganisms (GCM) 10K type strain sequencing project: providing services to taxonomists for standard genome sequencing and annotation.</title>
        <authorList>
            <consortium name="The Broad Institute Genomics Platform"/>
            <consortium name="The Broad Institute Genome Sequencing Center for Infectious Disease"/>
            <person name="Wu L."/>
            <person name="Ma J."/>
        </authorList>
    </citation>
    <scope>NUCLEOTIDE SEQUENCE [LARGE SCALE GENOMIC DNA]</scope>
    <source>
        <strain evidence="2">CGMCC 1.10992</strain>
    </source>
</reference>
<name>A0ABW4XJJ8_9GAMM</name>
<dbReference type="EMBL" id="JBHUHT010000009">
    <property type="protein sequence ID" value="MFD2095701.1"/>
    <property type="molecule type" value="Genomic_DNA"/>
</dbReference>
<protein>
    <submittedName>
        <fullName evidence="1">YaeQ family protein</fullName>
    </submittedName>
</protein>
<dbReference type="Gene3D" id="3.10.640.10">
    <property type="entry name" value="Restriction endonuclease-like alpha-beta roll domain"/>
    <property type="match status" value="1"/>
</dbReference>